<dbReference type="PANTHER" id="PTHR42951">
    <property type="entry name" value="METALLO-BETA-LACTAMASE DOMAIN-CONTAINING"/>
    <property type="match status" value="1"/>
</dbReference>
<dbReference type="SUPFAM" id="SSF56281">
    <property type="entry name" value="Metallo-hydrolase/oxidoreductase"/>
    <property type="match status" value="1"/>
</dbReference>
<gene>
    <name evidence="3" type="primary">gloB_3</name>
    <name evidence="3" type="ORF">ROA7745_03799</name>
</gene>
<dbReference type="InterPro" id="IPR030829">
    <property type="entry name" value="SoxH-rel_PQQ_2"/>
</dbReference>
<dbReference type="NCBIfam" id="TIGR04559">
    <property type="entry name" value="SoxH_rel_PQQ_2"/>
    <property type="match status" value="1"/>
</dbReference>
<dbReference type="GO" id="GO:0017001">
    <property type="term" value="P:antibiotic catabolic process"/>
    <property type="evidence" value="ECO:0007669"/>
    <property type="project" value="UniProtKB-ARBA"/>
</dbReference>
<keyword evidence="4" id="KW-1185">Reference proteome</keyword>
<name>A0A1X7BWC1_9RHOB</name>
<dbReference type="InterPro" id="IPR001279">
    <property type="entry name" value="Metallo-B-lactamas"/>
</dbReference>
<dbReference type="InterPro" id="IPR036866">
    <property type="entry name" value="RibonucZ/Hydroxyglut_hydro"/>
</dbReference>
<evidence type="ECO:0000313" key="4">
    <source>
        <dbReference type="Proteomes" id="UP000193224"/>
    </source>
</evidence>
<evidence type="ECO:0000313" key="3">
    <source>
        <dbReference type="EMBL" id="SMC13937.1"/>
    </source>
</evidence>
<proteinExistence type="inferred from homology"/>
<organism evidence="3 4">
    <name type="scientific">Roseovarius aestuarii</name>
    <dbReference type="NCBI Taxonomy" id="475083"/>
    <lineage>
        <taxon>Bacteria</taxon>
        <taxon>Pseudomonadati</taxon>
        <taxon>Pseudomonadota</taxon>
        <taxon>Alphaproteobacteria</taxon>
        <taxon>Rhodobacterales</taxon>
        <taxon>Roseobacteraceae</taxon>
        <taxon>Roseovarius</taxon>
    </lineage>
</organism>
<protein>
    <submittedName>
        <fullName evidence="3">Hydroxyacylglutathione hydrolase</fullName>
        <ecNumber evidence="3">3.1.2.6</ecNumber>
    </submittedName>
</protein>
<sequence length="347" mass="36121">MFEAVIMACLVADPALCRPVLLPGYEASALAACEAALADRPPVPTLAEGIERGAITCQPIGPVARVEEVAAGVFAHRAVISDAAPENGGDVGNAGFVIGGDSVAMIDAGGAAQVGEALYRAIRAKTDLPVSHVILTHMHPDHVLGASVFAAAGAEVVGHAGLSRALTDRAQTYLDNFGRLIGKQAFIGTRVLLPDVTVESSMSLDLGGRVLELRAWPSSHTGSDLTVGDVTTGTLFTGDLVFHVHTPALDGSVLGWQSVLADLRGIEGYTQIVPGHGGPVLDWPDGGGALAGYLDVLVDETREAIARGDSLAEAVEKVATGEMSKWELFDLFNPRNATVAYTELEWE</sequence>
<dbReference type="GO" id="GO:0004416">
    <property type="term" value="F:hydroxyacylglutathione hydrolase activity"/>
    <property type="evidence" value="ECO:0007669"/>
    <property type="project" value="UniProtKB-EC"/>
</dbReference>
<dbReference type="Proteomes" id="UP000193224">
    <property type="component" value="Unassembled WGS sequence"/>
</dbReference>
<dbReference type="AlphaFoldDB" id="A0A1X7BWC1"/>
<dbReference type="EMBL" id="FWXB01000018">
    <property type="protein sequence ID" value="SMC13937.1"/>
    <property type="molecule type" value="Genomic_DNA"/>
</dbReference>
<dbReference type="OrthoDB" id="420651at2"/>
<accession>A0A1X7BWC1</accession>
<dbReference type="EC" id="3.1.2.6" evidence="3"/>
<dbReference type="SMART" id="SM00849">
    <property type="entry name" value="Lactamase_B"/>
    <property type="match status" value="1"/>
</dbReference>
<dbReference type="RefSeq" id="WP_085801860.1">
    <property type="nucleotide sequence ID" value="NZ_FWXB01000018.1"/>
</dbReference>
<dbReference type="PANTHER" id="PTHR42951:SF4">
    <property type="entry name" value="ACYL-COENZYME A THIOESTERASE MBLAC2"/>
    <property type="match status" value="1"/>
</dbReference>
<dbReference type="InterPro" id="IPR050855">
    <property type="entry name" value="NDM-1-like"/>
</dbReference>
<keyword evidence="3" id="KW-0378">Hydrolase</keyword>
<dbReference type="Gene3D" id="3.60.15.10">
    <property type="entry name" value="Ribonuclease Z/Hydroxyacylglutathione hydrolase-like"/>
    <property type="match status" value="1"/>
</dbReference>
<reference evidence="3 4" key="1">
    <citation type="submission" date="2017-03" db="EMBL/GenBank/DDBJ databases">
        <authorList>
            <person name="Afonso C.L."/>
            <person name="Miller P.J."/>
            <person name="Scott M.A."/>
            <person name="Spackman E."/>
            <person name="Goraichik I."/>
            <person name="Dimitrov K.M."/>
            <person name="Suarez D.L."/>
            <person name="Swayne D.E."/>
        </authorList>
    </citation>
    <scope>NUCLEOTIDE SEQUENCE [LARGE SCALE GENOMIC DNA]</scope>
    <source>
        <strain evidence="3 4">CECT 7745</strain>
    </source>
</reference>
<evidence type="ECO:0000256" key="1">
    <source>
        <dbReference type="ARBA" id="ARBA00005250"/>
    </source>
</evidence>
<dbReference type="CDD" id="cd16282">
    <property type="entry name" value="metallo-hydrolase-like_MBL-fold"/>
    <property type="match status" value="1"/>
</dbReference>
<dbReference type="Pfam" id="PF00753">
    <property type="entry name" value="Lactamase_B"/>
    <property type="match status" value="1"/>
</dbReference>
<comment type="similarity">
    <text evidence="1">Belongs to the metallo-beta-lactamase superfamily. Class-B beta-lactamase family.</text>
</comment>
<evidence type="ECO:0000259" key="2">
    <source>
        <dbReference type="SMART" id="SM00849"/>
    </source>
</evidence>
<feature type="domain" description="Metallo-beta-lactamase" evidence="2">
    <location>
        <begin position="91"/>
        <end position="276"/>
    </location>
</feature>